<dbReference type="InterPro" id="IPR036770">
    <property type="entry name" value="Ankyrin_rpt-contain_sf"/>
</dbReference>
<dbReference type="InterPro" id="IPR000571">
    <property type="entry name" value="Znf_CCCH"/>
</dbReference>
<sequence length="1215" mass="133439">MRLDQGSKMVEDSNSTVEERENSSTSSPTYREYCSKKEYTAARLALSELNQPDSMHLLRGMLFSCGSDTYGIPSLNLNAMNVSMTDTTKSQKIVTTLSETCVAESTQDAHPTSLAIRVQKRDVLDSPRVDIETSLIDFVCHDNAEALVCLLRKILQVSSAEEKVLVRKAEDFQAVLGFWFPHRLLHLACKLDSVACAQALMGGVAGLSSPVNAVDDNGKTALHHAASNLSTRCIELLLQKRAKPDISSNDGCTPLKLALQNKRWPSDLQTRSAAEIIEFFRTEDLDIIKLLTCHTKGVLRLACSLACDGHSPALTALIIAVGNSLLGEDHKYESFLDLVVGKALSRGTGHSDSQKNCTRTSDSNESESEKHKFSVLKCLEIIVCLKGELEKSSSHPECQPLKLKPSALLRAAQAGDETVLKILLIDRTYIHDTDADGNTALHWCLKTTKGLRVIWQLVTLGSAVGVRNKLGYTPVHVAAGQGHLQALQLLLAQDPSAVHIAAVTRETPLFLAVKNNHIDCVKLLLQFGSNSQALNLRRQRPVDFANSQDMRVLLSEYGTSSSGKLKKIPDSKFFSTTMQRHQTQAVQGLSNLENGPTIENIDKFINSQDDPDESNWLLKAQHAKTALCRYHMMPGGCARGEGCFYAHSEQELRPEVQVKTKATDAASNQKKIFVGGLSPSIGSDDLKDCFEAEFGPVEEAIVMSTQTGGHIQSRGFGFVTFVKEASCVAAVRQHYLIIYGKRVEIKAAFQPPKRANEDMLDIHSPNPPRLLSHAQDTTKDVISCSIMSKGETFIVQKGEAAASTNDTVNTSLSHPSPCHPPWLPVFKKWLPTFLSAASTRQHGGEFYPLSSVKADFRATCGMELDHTALGFSKLSDFLRTMPELCRMKIVPVGRGPATHVVLQVRQQQNLIPKPPQTMTATKILASSLVHEGRTYAAAASQNIATLAGDDTGVQKTSENSVPMKPQPLIDNSGPNHSAEYNTHDFSAGSSVYTGQQTCTVSNDSCLPLMSDRKEPHQTLIEKVPTVEVCKTWEQEISGNNPALRYLQPQLANAPMTHDSSHLDTPATQPPQQQNLLSFLDVYHNPYMEHAIPSSPFQNRAMPTYKQGAVSLYNPWNFNVFEGCRNLIQQMNLAATGEESPQSSLTSDDSLDSPFRFTETPPMPCVICGDKAAVWVALPCAHKAICSLCKHQLHKNQSLQQCFVCQGRTRDWMAQY</sequence>
<dbReference type="Gene3D" id="1.25.40.20">
    <property type="entry name" value="Ankyrin repeat-containing domain"/>
    <property type="match status" value="2"/>
</dbReference>
<keyword evidence="5 6" id="KW-0040">ANK repeat</keyword>
<evidence type="ECO:0000256" key="9">
    <source>
        <dbReference type="SAM" id="MobiDB-lite"/>
    </source>
</evidence>
<feature type="repeat" description="ANK" evidence="6">
    <location>
        <begin position="217"/>
        <end position="249"/>
    </location>
</feature>
<dbReference type="OrthoDB" id="673776at2759"/>
<dbReference type="InterPro" id="IPR025605">
    <property type="entry name" value="OST-HTH/LOTUS_dom"/>
</dbReference>
<dbReference type="Gene3D" id="3.30.70.330">
    <property type="match status" value="1"/>
</dbReference>
<dbReference type="GO" id="GO:0003723">
    <property type="term" value="F:RNA binding"/>
    <property type="evidence" value="ECO:0007669"/>
    <property type="project" value="UniProtKB-UniRule"/>
</dbReference>
<dbReference type="InterPro" id="IPR001841">
    <property type="entry name" value="Znf_RING"/>
</dbReference>
<dbReference type="PANTHER" id="PTHR24203:SF86">
    <property type="entry name" value="PROTEASOME 26S SUBUNIT, NON-ATPASE 10"/>
    <property type="match status" value="1"/>
</dbReference>
<keyword evidence="4 8" id="KW-0862">Zinc</keyword>
<evidence type="ECO:0000259" key="11">
    <source>
        <dbReference type="PROSITE" id="PS50102"/>
    </source>
</evidence>
<dbReference type="PROSITE" id="PS50088">
    <property type="entry name" value="ANK_REPEAT"/>
    <property type="match status" value="3"/>
</dbReference>
<dbReference type="Proteomes" id="UP000886520">
    <property type="component" value="Chromosome 4"/>
</dbReference>
<dbReference type="SUPFAM" id="SSF54928">
    <property type="entry name" value="RNA-binding domain, RBD"/>
    <property type="match status" value="1"/>
</dbReference>
<feature type="repeat" description="ANK" evidence="6">
    <location>
        <begin position="470"/>
        <end position="491"/>
    </location>
</feature>
<dbReference type="Pfam" id="PF13920">
    <property type="entry name" value="zf-C3HC4_3"/>
    <property type="match status" value="1"/>
</dbReference>
<gene>
    <name evidence="14" type="ORF">GOP47_0004703</name>
</gene>
<dbReference type="PROSITE" id="PS50102">
    <property type="entry name" value="RRM"/>
    <property type="match status" value="1"/>
</dbReference>
<dbReference type="SMART" id="SM00360">
    <property type="entry name" value="RRM"/>
    <property type="match status" value="1"/>
</dbReference>
<dbReference type="Gene3D" id="3.30.420.610">
    <property type="entry name" value="LOTUS domain-like"/>
    <property type="match status" value="1"/>
</dbReference>
<keyword evidence="1 8" id="KW-0479">Metal-binding</keyword>
<dbReference type="Gene3D" id="4.10.1000.10">
    <property type="entry name" value="Zinc finger, CCCH-type"/>
    <property type="match status" value="1"/>
</dbReference>
<feature type="domain" description="C3H1-type" evidence="12">
    <location>
        <begin position="623"/>
        <end position="650"/>
    </location>
</feature>
<dbReference type="AlphaFoldDB" id="A0A9D4ZQK1"/>
<feature type="repeat" description="ANK" evidence="6">
    <location>
        <begin position="504"/>
        <end position="536"/>
    </location>
</feature>
<feature type="region of interest" description="Disordered" evidence="9">
    <location>
        <begin position="345"/>
        <end position="365"/>
    </location>
</feature>
<dbReference type="PROSITE" id="PS51644">
    <property type="entry name" value="HTH_OST"/>
    <property type="match status" value="1"/>
</dbReference>
<dbReference type="PROSITE" id="PS50103">
    <property type="entry name" value="ZF_C3H1"/>
    <property type="match status" value="1"/>
</dbReference>
<protein>
    <submittedName>
        <fullName evidence="14">Uncharacterized protein</fullName>
    </submittedName>
</protein>
<dbReference type="Pfam" id="PF12872">
    <property type="entry name" value="OST-HTH"/>
    <property type="match status" value="1"/>
</dbReference>
<dbReference type="SUPFAM" id="SSF48403">
    <property type="entry name" value="Ankyrin repeat"/>
    <property type="match status" value="1"/>
</dbReference>
<evidence type="ECO:0000259" key="12">
    <source>
        <dbReference type="PROSITE" id="PS50103"/>
    </source>
</evidence>
<evidence type="ECO:0000259" key="13">
    <source>
        <dbReference type="PROSITE" id="PS51644"/>
    </source>
</evidence>
<evidence type="ECO:0000256" key="2">
    <source>
        <dbReference type="ARBA" id="ARBA00022737"/>
    </source>
</evidence>
<evidence type="ECO:0000256" key="1">
    <source>
        <dbReference type="ARBA" id="ARBA00022723"/>
    </source>
</evidence>
<evidence type="ECO:0000256" key="5">
    <source>
        <dbReference type="ARBA" id="ARBA00023043"/>
    </source>
</evidence>
<dbReference type="SUPFAM" id="SSF90229">
    <property type="entry name" value="CCCH zinc finger"/>
    <property type="match status" value="1"/>
</dbReference>
<dbReference type="GO" id="GO:0010468">
    <property type="term" value="P:regulation of gene expression"/>
    <property type="evidence" value="ECO:0007669"/>
    <property type="project" value="UniProtKB-ARBA"/>
</dbReference>
<organism evidence="14 15">
    <name type="scientific">Adiantum capillus-veneris</name>
    <name type="common">Maidenhair fern</name>
    <dbReference type="NCBI Taxonomy" id="13818"/>
    <lineage>
        <taxon>Eukaryota</taxon>
        <taxon>Viridiplantae</taxon>
        <taxon>Streptophyta</taxon>
        <taxon>Embryophyta</taxon>
        <taxon>Tracheophyta</taxon>
        <taxon>Polypodiopsida</taxon>
        <taxon>Polypodiidae</taxon>
        <taxon>Polypodiales</taxon>
        <taxon>Pteridineae</taxon>
        <taxon>Pteridaceae</taxon>
        <taxon>Vittarioideae</taxon>
        <taxon>Adiantum</taxon>
    </lineage>
</organism>
<evidence type="ECO:0000256" key="8">
    <source>
        <dbReference type="PROSITE-ProRule" id="PRU00723"/>
    </source>
</evidence>
<keyword evidence="15" id="KW-1185">Reference proteome</keyword>
<feature type="compositionally biased region" description="Polar residues" evidence="9">
    <location>
        <begin position="348"/>
        <end position="363"/>
    </location>
</feature>
<accession>A0A9D4ZQK1</accession>
<reference evidence="14" key="1">
    <citation type="submission" date="2021-01" db="EMBL/GenBank/DDBJ databases">
        <title>Adiantum capillus-veneris genome.</title>
        <authorList>
            <person name="Fang Y."/>
            <person name="Liao Q."/>
        </authorList>
    </citation>
    <scope>NUCLEOTIDE SEQUENCE</scope>
    <source>
        <strain evidence="14">H3</strain>
        <tissue evidence="14">Leaf</tissue>
    </source>
</reference>
<dbReference type="Gene3D" id="3.30.40.10">
    <property type="entry name" value="Zinc/RING finger domain, C3HC4 (zinc finger)"/>
    <property type="match status" value="1"/>
</dbReference>
<dbReference type="Pfam" id="PF12796">
    <property type="entry name" value="Ank_2"/>
    <property type="match status" value="2"/>
</dbReference>
<keyword evidence="7" id="KW-0694">RNA-binding</keyword>
<dbReference type="Pfam" id="PF00076">
    <property type="entry name" value="RRM_1"/>
    <property type="match status" value="1"/>
</dbReference>
<evidence type="ECO:0000256" key="3">
    <source>
        <dbReference type="ARBA" id="ARBA00022771"/>
    </source>
</evidence>
<name>A0A9D4ZQK1_ADICA</name>
<proteinExistence type="predicted"/>
<dbReference type="InterPro" id="IPR041966">
    <property type="entry name" value="LOTUS-like"/>
</dbReference>
<dbReference type="PROSITE" id="PS50297">
    <property type="entry name" value="ANK_REP_REGION"/>
    <property type="match status" value="3"/>
</dbReference>
<dbReference type="InterPro" id="IPR012677">
    <property type="entry name" value="Nucleotide-bd_a/b_plait_sf"/>
</dbReference>
<dbReference type="SMART" id="SM00248">
    <property type="entry name" value="ANK"/>
    <property type="match status" value="7"/>
</dbReference>
<feature type="domain" description="RRM" evidence="11">
    <location>
        <begin position="670"/>
        <end position="750"/>
    </location>
</feature>
<feature type="domain" description="HTH OST-type" evidence="13">
    <location>
        <begin position="826"/>
        <end position="904"/>
    </location>
</feature>
<feature type="zinc finger region" description="C3H1-type" evidence="8">
    <location>
        <begin position="623"/>
        <end position="650"/>
    </location>
</feature>
<dbReference type="InterPro" id="IPR000504">
    <property type="entry name" value="RRM_dom"/>
</dbReference>
<keyword evidence="2" id="KW-0677">Repeat</keyword>
<dbReference type="InterPro" id="IPR002110">
    <property type="entry name" value="Ankyrin_rpt"/>
</dbReference>
<feature type="domain" description="RING-type" evidence="10">
    <location>
        <begin position="1164"/>
        <end position="1205"/>
    </location>
</feature>
<dbReference type="InterPro" id="IPR035979">
    <property type="entry name" value="RBD_domain_sf"/>
</dbReference>
<evidence type="ECO:0000256" key="7">
    <source>
        <dbReference type="PROSITE-ProRule" id="PRU00176"/>
    </source>
</evidence>
<comment type="caution">
    <text evidence="14">The sequence shown here is derived from an EMBL/GenBank/DDBJ whole genome shotgun (WGS) entry which is preliminary data.</text>
</comment>
<dbReference type="PANTHER" id="PTHR24203">
    <property type="entry name" value="ANKYRIN REPEAT FAMILY PROTEIN"/>
    <property type="match status" value="1"/>
</dbReference>
<evidence type="ECO:0000256" key="6">
    <source>
        <dbReference type="PROSITE-ProRule" id="PRU00023"/>
    </source>
</evidence>
<evidence type="ECO:0000313" key="14">
    <source>
        <dbReference type="EMBL" id="KAI5081520.1"/>
    </source>
</evidence>
<evidence type="ECO:0000256" key="4">
    <source>
        <dbReference type="ARBA" id="ARBA00022833"/>
    </source>
</evidence>
<dbReference type="InterPro" id="IPR036855">
    <property type="entry name" value="Znf_CCCH_sf"/>
</dbReference>
<keyword evidence="3 8" id="KW-0863">Zinc-finger</keyword>
<feature type="compositionally biased region" description="Basic and acidic residues" evidence="9">
    <location>
        <begin position="1"/>
        <end position="22"/>
    </location>
</feature>
<dbReference type="GO" id="GO:0008270">
    <property type="term" value="F:zinc ion binding"/>
    <property type="evidence" value="ECO:0007669"/>
    <property type="project" value="UniProtKB-KW"/>
</dbReference>
<dbReference type="InterPro" id="IPR013083">
    <property type="entry name" value="Znf_RING/FYVE/PHD"/>
</dbReference>
<evidence type="ECO:0000259" key="10">
    <source>
        <dbReference type="PROSITE" id="PS50089"/>
    </source>
</evidence>
<dbReference type="EMBL" id="JABFUD020000004">
    <property type="protein sequence ID" value="KAI5081520.1"/>
    <property type="molecule type" value="Genomic_DNA"/>
</dbReference>
<evidence type="ECO:0000313" key="15">
    <source>
        <dbReference type="Proteomes" id="UP000886520"/>
    </source>
</evidence>
<dbReference type="PROSITE" id="PS50089">
    <property type="entry name" value="ZF_RING_2"/>
    <property type="match status" value="1"/>
</dbReference>
<feature type="region of interest" description="Disordered" evidence="9">
    <location>
        <begin position="1"/>
        <end position="31"/>
    </location>
</feature>
<dbReference type="CDD" id="cd08824">
    <property type="entry name" value="LOTUS"/>
    <property type="match status" value="1"/>
</dbReference>